<proteinExistence type="predicted"/>
<gene>
    <name evidence="4" type="ORF">ACFYXQ_37450</name>
</gene>
<sequence length="212" mass="21162">MKYRHPVGIAVAVAGVALSVSGCQGSDSATPGTTPQASSAQQAASPAPPAATGEQQSNTASPCHTADLSARLGSQKKVPVNVQGQLGAAGTHYNLPLIFTNHSTHACVMSGFPGVDLVGPGSTYSLPRVGNASPVTLAPGTSAHSVIYYIDPSGSLPPGEPATLWTPTKVSVTPPNETTQLAVPWSVGNPVDNGDKASGATAAHIQPIQAGA</sequence>
<dbReference type="PROSITE" id="PS51257">
    <property type="entry name" value="PROKAR_LIPOPROTEIN"/>
    <property type="match status" value="1"/>
</dbReference>
<dbReference type="RefSeq" id="WP_157186421.1">
    <property type="nucleotide sequence ID" value="NZ_JBIAQY010000019.1"/>
</dbReference>
<dbReference type="InterPro" id="IPR025326">
    <property type="entry name" value="DUF4232"/>
</dbReference>
<feature type="region of interest" description="Disordered" evidence="1">
    <location>
        <begin position="24"/>
        <end position="64"/>
    </location>
</feature>
<feature type="chain" id="PRO_5046676969" evidence="2">
    <location>
        <begin position="26"/>
        <end position="212"/>
    </location>
</feature>
<accession>A0ABW6SAX3</accession>
<reference evidence="4 5" key="1">
    <citation type="submission" date="2024-10" db="EMBL/GenBank/DDBJ databases">
        <title>The Natural Products Discovery Center: Release of the First 8490 Sequenced Strains for Exploring Actinobacteria Biosynthetic Diversity.</title>
        <authorList>
            <person name="Kalkreuter E."/>
            <person name="Kautsar S.A."/>
            <person name="Yang D."/>
            <person name="Bader C.D."/>
            <person name="Teijaro C.N."/>
            <person name="Fluegel L."/>
            <person name="Davis C.M."/>
            <person name="Simpson J.R."/>
            <person name="Lauterbach L."/>
            <person name="Steele A.D."/>
            <person name="Gui C."/>
            <person name="Meng S."/>
            <person name="Li G."/>
            <person name="Viehrig K."/>
            <person name="Ye F."/>
            <person name="Su P."/>
            <person name="Kiefer A.F."/>
            <person name="Nichols A."/>
            <person name="Cepeda A.J."/>
            <person name="Yan W."/>
            <person name="Fan B."/>
            <person name="Jiang Y."/>
            <person name="Adhikari A."/>
            <person name="Zheng C.-J."/>
            <person name="Schuster L."/>
            <person name="Cowan T.M."/>
            <person name="Smanski M.J."/>
            <person name="Chevrette M.G."/>
            <person name="De Carvalho L.P.S."/>
            <person name="Shen B."/>
        </authorList>
    </citation>
    <scope>NUCLEOTIDE SEQUENCE [LARGE SCALE GENOMIC DNA]</scope>
    <source>
        <strain evidence="4 5">NPDC002593</strain>
    </source>
</reference>
<evidence type="ECO:0000313" key="5">
    <source>
        <dbReference type="Proteomes" id="UP001601992"/>
    </source>
</evidence>
<feature type="signal peptide" evidence="2">
    <location>
        <begin position="1"/>
        <end position="25"/>
    </location>
</feature>
<organism evidence="4 5">
    <name type="scientific">Nocardia jiangxiensis</name>
    <dbReference type="NCBI Taxonomy" id="282685"/>
    <lineage>
        <taxon>Bacteria</taxon>
        <taxon>Bacillati</taxon>
        <taxon>Actinomycetota</taxon>
        <taxon>Actinomycetes</taxon>
        <taxon>Mycobacteriales</taxon>
        <taxon>Nocardiaceae</taxon>
        <taxon>Nocardia</taxon>
    </lineage>
</organism>
<evidence type="ECO:0000313" key="4">
    <source>
        <dbReference type="EMBL" id="MFF3573457.1"/>
    </source>
</evidence>
<protein>
    <submittedName>
        <fullName evidence="4">DUF4232 domain-containing protein</fullName>
    </submittedName>
</protein>
<evidence type="ECO:0000256" key="1">
    <source>
        <dbReference type="SAM" id="MobiDB-lite"/>
    </source>
</evidence>
<dbReference type="Proteomes" id="UP001601992">
    <property type="component" value="Unassembled WGS sequence"/>
</dbReference>
<feature type="compositionally biased region" description="Low complexity" evidence="1">
    <location>
        <begin position="33"/>
        <end position="45"/>
    </location>
</feature>
<evidence type="ECO:0000256" key="2">
    <source>
        <dbReference type="SAM" id="SignalP"/>
    </source>
</evidence>
<evidence type="ECO:0000259" key="3">
    <source>
        <dbReference type="Pfam" id="PF14016"/>
    </source>
</evidence>
<keyword evidence="2" id="KW-0732">Signal</keyword>
<dbReference type="EMBL" id="JBIAQY010000019">
    <property type="protein sequence ID" value="MFF3573457.1"/>
    <property type="molecule type" value="Genomic_DNA"/>
</dbReference>
<keyword evidence="5" id="KW-1185">Reference proteome</keyword>
<feature type="compositionally biased region" description="Polar residues" evidence="1">
    <location>
        <begin position="53"/>
        <end position="62"/>
    </location>
</feature>
<feature type="domain" description="DUF4232" evidence="3">
    <location>
        <begin position="63"/>
        <end position="193"/>
    </location>
</feature>
<comment type="caution">
    <text evidence="4">The sequence shown here is derived from an EMBL/GenBank/DDBJ whole genome shotgun (WGS) entry which is preliminary data.</text>
</comment>
<dbReference type="Pfam" id="PF14016">
    <property type="entry name" value="DUF4232"/>
    <property type="match status" value="1"/>
</dbReference>
<name>A0ABW6SAX3_9NOCA</name>